<dbReference type="EMBL" id="BEZZ01000393">
    <property type="protein sequence ID" value="GCC31848.1"/>
    <property type="molecule type" value="Genomic_DNA"/>
</dbReference>
<organism evidence="2 3">
    <name type="scientific">Chiloscyllium punctatum</name>
    <name type="common">Brownbanded bambooshark</name>
    <name type="synonym">Hemiscyllium punctatum</name>
    <dbReference type="NCBI Taxonomy" id="137246"/>
    <lineage>
        <taxon>Eukaryota</taxon>
        <taxon>Metazoa</taxon>
        <taxon>Chordata</taxon>
        <taxon>Craniata</taxon>
        <taxon>Vertebrata</taxon>
        <taxon>Chondrichthyes</taxon>
        <taxon>Elasmobranchii</taxon>
        <taxon>Galeomorphii</taxon>
        <taxon>Galeoidea</taxon>
        <taxon>Orectolobiformes</taxon>
        <taxon>Hemiscylliidae</taxon>
        <taxon>Chiloscyllium</taxon>
    </lineage>
</organism>
<protein>
    <submittedName>
        <fullName evidence="2">Uncharacterized protein</fullName>
    </submittedName>
</protein>
<reference evidence="2 3" key="1">
    <citation type="journal article" date="2018" name="Nat. Ecol. Evol.">
        <title>Shark genomes provide insights into elasmobranch evolution and the origin of vertebrates.</title>
        <authorList>
            <person name="Hara Y"/>
            <person name="Yamaguchi K"/>
            <person name="Onimaru K"/>
            <person name="Kadota M"/>
            <person name="Koyanagi M"/>
            <person name="Keeley SD"/>
            <person name="Tatsumi K"/>
            <person name="Tanaka K"/>
            <person name="Motone F"/>
            <person name="Kageyama Y"/>
            <person name="Nozu R"/>
            <person name="Adachi N"/>
            <person name="Nishimura O"/>
            <person name="Nakagawa R"/>
            <person name="Tanegashima C"/>
            <person name="Kiyatake I"/>
            <person name="Matsumoto R"/>
            <person name="Murakumo K"/>
            <person name="Nishida K"/>
            <person name="Terakita A"/>
            <person name="Kuratani S"/>
            <person name="Sato K"/>
            <person name="Hyodo S Kuraku.S."/>
        </authorList>
    </citation>
    <scope>NUCLEOTIDE SEQUENCE [LARGE SCALE GENOMIC DNA]</scope>
</reference>
<name>A0A401SN93_CHIPU</name>
<dbReference type="Proteomes" id="UP000287033">
    <property type="component" value="Unassembled WGS sequence"/>
</dbReference>
<evidence type="ECO:0000313" key="2">
    <source>
        <dbReference type="EMBL" id="GCC31848.1"/>
    </source>
</evidence>
<gene>
    <name evidence="2" type="ORF">chiPu_0010308</name>
</gene>
<sequence length="256" mass="27619">MCWPLQDQTRGGSAGEDLDWGPEGSLARFIADENKKVIKALLRSGWRPADPLDVQREWWACQKKDSEALGHTPVNWNSIVGITQKPGKGAQEYGVRKFEVFRAHTGIPDADGQNPAFVQLYKDGLSPAHQAVLRTGLVPYVIFAELENWAMSLACRCGSFDGRSLPLQMDRASQSPMPALFPMPLGSGSEGGASHLHGRTPHAPMIRIAPDKGSTAIPAPTDQAAQARNPPPPTGINSVGTSCSSFYSCSRNAKTE</sequence>
<proteinExistence type="predicted"/>
<accession>A0A401SN93</accession>
<comment type="caution">
    <text evidence="2">The sequence shown here is derived from an EMBL/GenBank/DDBJ whole genome shotgun (WGS) entry which is preliminary data.</text>
</comment>
<feature type="region of interest" description="Disordered" evidence="1">
    <location>
        <begin position="176"/>
        <end position="242"/>
    </location>
</feature>
<evidence type="ECO:0000256" key="1">
    <source>
        <dbReference type="SAM" id="MobiDB-lite"/>
    </source>
</evidence>
<evidence type="ECO:0000313" key="3">
    <source>
        <dbReference type="Proteomes" id="UP000287033"/>
    </source>
</evidence>
<dbReference type="AlphaFoldDB" id="A0A401SN93"/>
<keyword evidence="3" id="KW-1185">Reference proteome</keyword>